<dbReference type="InterPro" id="IPR036249">
    <property type="entry name" value="Thioredoxin-like_sf"/>
</dbReference>
<evidence type="ECO:0000313" key="2">
    <source>
        <dbReference type="EMBL" id="CAF2351038.1"/>
    </source>
</evidence>
<reference evidence="2" key="1">
    <citation type="submission" date="2021-01" db="EMBL/GenBank/DDBJ databases">
        <authorList>
            <consortium name="Genoscope - CEA"/>
            <person name="William W."/>
        </authorList>
    </citation>
    <scope>NUCLEOTIDE SEQUENCE</scope>
</reference>
<keyword evidence="1" id="KW-0812">Transmembrane</keyword>
<feature type="transmembrane region" description="Helical" evidence="1">
    <location>
        <begin position="20"/>
        <end position="39"/>
    </location>
</feature>
<keyword evidence="1" id="KW-1133">Transmembrane helix</keyword>
<protein>
    <submittedName>
        <fullName evidence="2">(rape) hypothetical protein</fullName>
    </submittedName>
</protein>
<feature type="transmembrane region" description="Helical" evidence="1">
    <location>
        <begin position="74"/>
        <end position="93"/>
    </location>
</feature>
<feature type="transmembrane region" description="Helical" evidence="1">
    <location>
        <begin position="99"/>
        <end position="117"/>
    </location>
</feature>
<dbReference type="EMBL" id="HG994364">
    <property type="protein sequence ID" value="CAF2351038.1"/>
    <property type="molecule type" value="Genomic_DNA"/>
</dbReference>
<gene>
    <name evidence="2" type="ORF">DARMORV10_A10P26110.1</name>
</gene>
<evidence type="ECO:0000256" key="1">
    <source>
        <dbReference type="SAM" id="Phobius"/>
    </source>
</evidence>
<name>A0A817BCQ1_BRANA</name>
<dbReference type="Proteomes" id="UP001295469">
    <property type="component" value="Chromosome A10"/>
</dbReference>
<proteinExistence type="predicted"/>
<dbReference type="AlphaFoldDB" id="A0A817BCQ1"/>
<accession>A0A817BCQ1</accession>
<dbReference type="SUPFAM" id="SSF52833">
    <property type="entry name" value="Thioredoxin-like"/>
    <property type="match status" value="1"/>
</dbReference>
<dbReference type="SMR" id="A0A817BCQ1"/>
<dbReference type="Gene3D" id="3.40.30.10">
    <property type="entry name" value="Glutaredoxin"/>
    <property type="match status" value="1"/>
</dbReference>
<keyword evidence="1" id="KW-0472">Membrane</keyword>
<organism evidence="2">
    <name type="scientific">Brassica napus</name>
    <name type="common">Rape</name>
    <dbReference type="NCBI Taxonomy" id="3708"/>
    <lineage>
        <taxon>Eukaryota</taxon>
        <taxon>Viridiplantae</taxon>
        <taxon>Streptophyta</taxon>
        <taxon>Embryophyta</taxon>
        <taxon>Tracheophyta</taxon>
        <taxon>Spermatophyta</taxon>
        <taxon>Magnoliopsida</taxon>
        <taxon>eudicotyledons</taxon>
        <taxon>Gunneridae</taxon>
        <taxon>Pentapetalae</taxon>
        <taxon>rosids</taxon>
        <taxon>malvids</taxon>
        <taxon>Brassicales</taxon>
        <taxon>Brassicaceae</taxon>
        <taxon>Brassiceae</taxon>
        <taxon>Brassica</taxon>
    </lineage>
</organism>
<sequence length="279" mass="31750">MEKKREGVIEGTSRIISDPYYFLHLMAFFSYLPIRSSTAQYTSHRLFDRELQAFLAFLMFSAIKVVREETWEAFVADSLFYAKIFLIAVSLIMDYRVAIWFSVIFSVIYLLAQQPAFSRLGTAKKLTPMQLEDLLSDGTTTKYWLIEFYACSSSKCVRSSRCFPELSITYSNNLLSFGTIDLGLFPNTAAKFGISLAGGMSQLPTYILFEKGVEVSRFPDFYVDATPSLPITKVCRNGCIPSLKLETSVILILLLLILQKLLCQYFELDRLLLDYINGS</sequence>